<feature type="transmembrane region" description="Helical" evidence="7">
    <location>
        <begin position="6"/>
        <end position="32"/>
    </location>
</feature>
<gene>
    <name evidence="9" type="ORF">CARG_00765</name>
</gene>
<evidence type="ECO:0000256" key="2">
    <source>
        <dbReference type="ARBA" id="ARBA00006143"/>
    </source>
</evidence>
<dbReference type="PANTHER" id="PTHR31272:SF4">
    <property type="entry name" value="CYTOCHROME C-TYPE BIOGENESIS PROTEIN HI_1454-RELATED"/>
    <property type="match status" value="1"/>
</dbReference>
<evidence type="ECO:0000256" key="6">
    <source>
        <dbReference type="SAM" id="MobiDB-lite"/>
    </source>
</evidence>
<evidence type="ECO:0000256" key="1">
    <source>
        <dbReference type="ARBA" id="ARBA00004141"/>
    </source>
</evidence>
<dbReference type="Proteomes" id="UP000016943">
    <property type="component" value="Chromosome"/>
</dbReference>
<evidence type="ECO:0000313" key="9">
    <source>
        <dbReference type="EMBL" id="AGU14351.1"/>
    </source>
</evidence>
<feature type="compositionally biased region" description="Acidic residues" evidence="6">
    <location>
        <begin position="278"/>
        <end position="296"/>
    </location>
</feature>
<reference evidence="9 10" key="1">
    <citation type="journal article" date="2013" name="Genome Announc.">
        <title>Whole-Genome Sequence of the Clinical Strain Corynebacterium argentoratense DSM 44202, Isolated from a Human Throat Specimen.</title>
        <authorList>
            <person name="Bomholt C."/>
            <person name="Glaub A."/>
            <person name="Gravermann K."/>
            <person name="Albersmeier A."/>
            <person name="Brinkrolf K."/>
            <person name="Ruckert C."/>
            <person name="Tauch A."/>
        </authorList>
    </citation>
    <scope>NUCLEOTIDE SEQUENCE [LARGE SCALE GENOMIC DNA]</scope>
    <source>
        <strain evidence="9">DSM 44202</strain>
    </source>
</reference>
<comment type="subcellular location">
    <subcellularLocation>
        <location evidence="1">Membrane</location>
        <topology evidence="1">Multi-pass membrane protein</topology>
    </subcellularLocation>
</comment>
<comment type="similarity">
    <text evidence="2">Belongs to the DsbD family.</text>
</comment>
<dbReference type="STRING" id="1348662.CARG_00765"/>
<feature type="transmembrane region" description="Helical" evidence="7">
    <location>
        <begin position="117"/>
        <end position="142"/>
    </location>
</feature>
<dbReference type="Pfam" id="PF02683">
    <property type="entry name" value="DsbD_TM"/>
    <property type="match status" value="1"/>
</dbReference>
<evidence type="ECO:0000256" key="3">
    <source>
        <dbReference type="ARBA" id="ARBA00022692"/>
    </source>
</evidence>
<sequence>MTIGIAGAFLGGVLALLSPCSALLLPAFFAYAFGSKRQLVARTFVFFVGLSIVMIPLGAAAGSFGSLLAEHRGTLIMAGGVLMILIGIYTFLGFGFSIPGLSKLSGSVNASGWLGQFLLGAVYGFAGFCAGPLLGAVLTTAMVSASSIYGAVVLGAYALGMTVPLFILALLWEQFDLGNKQLLRGKTWMLGPIKLNTFSMAAGILFILIGILFLTTYGTSDLPGLISTDTQFQIQEKVAELSSHITNAQVLLWIAIVVAVILFSKVREQDKRAALAEQADEVDEEADEEADDEVADEATVPNP</sequence>
<evidence type="ECO:0000313" key="10">
    <source>
        <dbReference type="Proteomes" id="UP000016943"/>
    </source>
</evidence>
<feature type="transmembrane region" description="Helical" evidence="7">
    <location>
        <begin position="148"/>
        <end position="172"/>
    </location>
</feature>
<dbReference type="PANTHER" id="PTHR31272">
    <property type="entry name" value="CYTOCHROME C-TYPE BIOGENESIS PROTEIN HI_1454-RELATED"/>
    <property type="match status" value="1"/>
</dbReference>
<dbReference type="KEGG" id="caz:CARG_00765"/>
<feature type="transmembrane region" description="Helical" evidence="7">
    <location>
        <begin position="44"/>
        <end position="69"/>
    </location>
</feature>
<proteinExistence type="inferred from homology"/>
<dbReference type="RefSeq" id="WP_020975474.1">
    <property type="nucleotide sequence ID" value="NC_022198.1"/>
</dbReference>
<keyword evidence="4 7" id="KW-1133">Transmembrane helix</keyword>
<dbReference type="HOGENOM" id="CLU_053225_3_0_11"/>
<feature type="region of interest" description="Disordered" evidence="6">
    <location>
        <begin position="274"/>
        <end position="303"/>
    </location>
</feature>
<evidence type="ECO:0000256" key="4">
    <source>
        <dbReference type="ARBA" id="ARBA00022989"/>
    </source>
</evidence>
<dbReference type="GO" id="GO:0017004">
    <property type="term" value="P:cytochrome complex assembly"/>
    <property type="evidence" value="ECO:0007669"/>
    <property type="project" value="InterPro"/>
</dbReference>
<dbReference type="eggNOG" id="COG0785">
    <property type="taxonomic scope" value="Bacteria"/>
</dbReference>
<organism evidence="9 10">
    <name type="scientific">Corynebacterium argentoratense DSM 44202</name>
    <dbReference type="NCBI Taxonomy" id="1348662"/>
    <lineage>
        <taxon>Bacteria</taxon>
        <taxon>Bacillati</taxon>
        <taxon>Actinomycetota</taxon>
        <taxon>Actinomycetes</taxon>
        <taxon>Mycobacteriales</taxon>
        <taxon>Corynebacteriaceae</taxon>
        <taxon>Corynebacterium</taxon>
    </lineage>
</organism>
<feature type="transmembrane region" description="Helical" evidence="7">
    <location>
        <begin position="75"/>
        <end position="96"/>
    </location>
</feature>
<evidence type="ECO:0000259" key="8">
    <source>
        <dbReference type="Pfam" id="PF02683"/>
    </source>
</evidence>
<dbReference type="InterPro" id="IPR003834">
    <property type="entry name" value="Cyt_c_assmbl_TM_dom"/>
</dbReference>
<keyword evidence="5 7" id="KW-0472">Membrane</keyword>
<dbReference type="EMBL" id="CP006365">
    <property type="protein sequence ID" value="AGU14351.1"/>
    <property type="molecule type" value="Genomic_DNA"/>
</dbReference>
<evidence type="ECO:0000256" key="7">
    <source>
        <dbReference type="SAM" id="Phobius"/>
    </source>
</evidence>
<feature type="domain" description="Cytochrome C biogenesis protein transmembrane" evidence="8">
    <location>
        <begin position="6"/>
        <end position="170"/>
    </location>
</feature>
<dbReference type="GeneID" id="78249031"/>
<dbReference type="InterPro" id="IPR051790">
    <property type="entry name" value="Cytochrome_c-biogenesis_DsbD"/>
</dbReference>
<protein>
    <recommendedName>
        <fullName evidence="8">Cytochrome C biogenesis protein transmembrane domain-containing protein</fullName>
    </recommendedName>
</protein>
<dbReference type="PATRIC" id="fig|1348662.3.peg.149"/>
<keyword evidence="10" id="KW-1185">Reference proteome</keyword>
<dbReference type="OrthoDB" id="4332145at2"/>
<name>U3GWJ5_9CORY</name>
<feature type="transmembrane region" description="Helical" evidence="7">
    <location>
        <begin position="245"/>
        <end position="263"/>
    </location>
</feature>
<keyword evidence="3 7" id="KW-0812">Transmembrane</keyword>
<evidence type="ECO:0000256" key="5">
    <source>
        <dbReference type="ARBA" id="ARBA00023136"/>
    </source>
</evidence>
<accession>U3GWJ5</accession>
<dbReference type="AlphaFoldDB" id="U3GWJ5"/>
<feature type="transmembrane region" description="Helical" evidence="7">
    <location>
        <begin position="193"/>
        <end position="214"/>
    </location>
</feature>
<dbReference type="GO" id="GO:0016020">
    <property type="term" value="C:membrane"/>
    <property type="evidence" value="ECO:0007669"/>
    <property type="project" value="UniProtKB-SubCell"/>
</dbReference>